<name>T0Z2G9_9ZZZZ</name>
<proteinExistence type="predicted"/>
<dbReference type="AlphaFoldDB" id="T0Z2G9"/>
<dbReference type="SUPFAM" id="SSF109604">
    <property type="entry name" value="HD-domain/PDEase-like"/>
    <property type="match status" value="1"/>
</dbReference>
<comment type="caution">
    <text evidence="1">The sequence shown here is derived from an EMBL/GenBank/DDBJ whole genome shotgun (WGS) entry which is preliminary data.</text>
</comment>
<evidence type="ECO:0000313" key="1">
    <source>
        <dbReference type="EMBL" id="EQD39453.1"/>
    </source>
</evidence>
<gene>
    <name evidence="1" type="ORF">B1A_16842</name>
</gene>
<feature type="non-terminal residue" evidence="1">
    <location>
        <position position="183"/>
    </location>
</feature>
<dbReference type="EMBL" id="AUZX01012382">
    <property type="protein sequence ID" value="EQD39453.1"/>
    <property type="molecule type" value="Genomic_DNA"/>
</dbReference>
<organism evidence="1">
    <name type="scientific">mine drainage metagenome</name>
    <dbReference type="NCBI Taxonomy" id="410659"/>
    <lineage>
        <taxon>unclassified sequences</taxon>
        <taxon>metagenomes</taxon>
        <taxon>ecological metagenomes</taxon>
    </lineage>
</organism>
<reference evidence="1" key="2">
    <citation type="journal article" date="2014" name="ISME J.">
        <title>Microbial stratification in low pH oxic and suboxic macroscopic growths along an acid mine drainage.</title>
        <authorList>
            <person name="Mendez-Garcia C."/>
            <person name="Mesa V."/>
            <person name="Sprenger R.R."/>
            <person name="Richter M."/>
            <person name="Diez M.S."/>
            <person name="Solano J."/>
            <person name="Bargiela R."/>
            <person name="Golyshina O.V."/>
            <person name="Manteca A."/>
            <person name="Ramos J.L."/>
            <person name="Gallego J.R."/>
            <person name="Llorente I."/>
            <person name="Martins Dos Santos V.A."/>
            <person name="Jensen O.N."/>
            <person name="Pelaez A.I."/>
            <person name="Sanchez J."/>
            <person name="Ferrer M."/>
        </authorList>
    </citation>
    <scope>NUCLEOTIDE SEQUENCE</scope>
</reference>
<sequence>MFCFRSGRQEDGDLVATSQQLVRALAPLLTEQDALRLCLAAARLRGIGKRVNYYDRHRHTFNLVTSARLFGLTHRQQLILAAAAAYEGPRRMRELLLPFSGLLERADVLEAQRIGLLVAYAEAVGRRCPGCRPEISAGIGPARIDLLISGAPEPPEIPFDEAERLEDQFLKVYGRKLVCRYVS</sequence>
<protein>
    <submittedName>
        <fullName evidence="1">Ppx/GppA phosphatase family protein</fullName>
    </submittedName>
</protein>
<dbReference type="Gene3D" id="1.10.3210.10">
    <property type="entry name" value="Hypothetical protein af1432"/>
    <property type="match status" value="1"/>
</dbReference>
<reference evidence="1" key="1">
    <citation type="submission" date="2013-08" db="EMBL/GenBank/DDBJ databases">
        <authorList>
            <person name="Mendez C."/>
            <person name="Richter M."/>
            <person name="Ferrer M."/>
            <person name="Sanchez J."/>
        </authorList>
    </citation>
    <scope>NUCLEOTIDE SEQUENCE</scope>
</reference>
<accession>T0Z2G9</accession>